<accession>A0A7X0NG02</accession>
<reference evidence="2 3" key="1">
    <citation type="submission" date="2020-08" db="EMBL/GenBank/DDBJ databases">
        <title>Genomic Encyclopedia of Type Strains, Phase IV (KMG-IV): sequencing the most valuable type-strain genomes for metagenomic binning, comparative biology and taxonomic classification.</title>
        <authorList>
            <person name="Goeker M."/>
        </authorList>
    </citation>
    <scope>NUCLEOTIDE SEQUENCE [LARGE SCALE GENOMIC DNA]</scope>
    <source>
        <strain evidence="2 3">DSM 26287</strain>
    </source>
</reference>
<keyword evidence="1" id="KW-0472">Membrane</keyword>
<comment type="caution">
    <text evidence="2">The sequence shown here is derived from an EMBL/GenBank/DDBJ whole genome shotgun (WGS) entry which is preliminary data.</text>
</comment>
<gene>
    <name evidence="2" type="ORF">HNQ55_001263</name>
</gene>
<protein>
    <recommendedName>
        <fullName evidence="4">Fimbrial assembly protein</fullName>
    </recommendedName>
</protein>
<keyword evidence="3" id="KW-1185">Reference proteome</keyword>
<evidence type="ECO:0000256" key="1">
    <source>
        <dbReference type="SAM" id="Phobius"/>
    </source>
</evidence>
<evidence type="ECO:0000313" key="2">
    <source>
        <dbReference type="EMBL" id="MBB6542763.1"/>
    </source>
</evidence>
<evidence type="ECO:0000313" key="3">
    <source>
        <dbReference type="Proteomes" id="UP000537141"/>
    </source>
</evidence>
<dbReference type="Proteomes" id="UP000537141">
    <property type="component" value="Unassembled WGS sequence"/>
</dbReference>
<keyword evidence="1" id="KW-1133">Transmembrane helix</keyword>
<sequence length="380" mass="43171">MSNKIISWAKSKIKPYLLSLVKYYDGQLYELRLDHEQKIALFPCDSSASIKLLILARKHYQESVDSIPVDNNKELKKILALKYPNKLHTKYSLCNQDNGQSKVNVWHLDPNVPSALFTIPETAIFSHQIENNQLLTINKKQTSLFVSRTNNVVYSSVQSALVKNPAMFALSAGIMPDSEEIIGAEQFATRFSLPFKQMPFSRLISFIKPSDTLLSKEKIKWLGLPLAAIFLLNLLVVSAFISYKKNELETSMAQFDDKFTTMLSAQQEMEENLQRFDALSSFFSTQSSHLDLLLAVSDVFPKARISNLRRTDGRYILRGYTENALDLLTFMNNHERIEDAKFDFPINKGGKIEFFVISFKSVALANLVLDTNEQEGTNNG</sequence>
<feature type="transmembrane region" description="Helical" evidence="1">
    <location>
        <begin position="221"/>
        <end position="243"/>
    </location>
</feature>
<dbReference type="RefSeq" id="WP_184423574.1">
    <property type="nucleotide sequence ID" value="NZ_AP027362.1"/>
</dbReference>
<proteinExistence type="predicted"/>
<dbReference type="EMBL" id="JACHHU010000007">
    <property type="protein sequence ID" value="MBB6542763.1"/>
    <property type="molecule type" value="Genomic_DNA"/>
</dbReference>
<keyword evidence="1" id="KW-0812">Transmembrane</keyword>
<evidence type="ECO:0008006" key="4">
    <source>
        <dbReference type="Google" id="ProtNLM"/>
    </source>
</evidence>
<dbReference type="AlphaFoldDB" id="A0A7X0NG02"/>
<organism evidence="2 3">
    <name type="scientific">Thalassotalea piscium</name>
    <dbReference type="NCBI Taxonomy" id="1230533"/>
    <lineage>
        <taxon>Bacteria</taxon>
        <taxon>Pseudomonadati</taxon>
        <taxon>Pseudomonadota</taxon>
        <taxon>Gammaproteobacteria</taxon>
        <taxon>Alteromonadales</taxon>
        <taxon>Colwelliaceae</taxon>
        <taxon>Thalassotalea</taxon>
    </lineage>
</organism>
<name>A0A7X0NG02_9GAMM</name>